<feature type="region of interest" description="Disordered" evidence="4">
    <location>
        <begin position="33"/>
        <end position="55"/>
    </location>
</feature>
<evidence type="ECO:0000256" key="1">
    <source>
        <dbReference type="ARBA" id="ARBA00006914"/>
    </source>
</evidence>
<name>A0ABX7N552_9BACT</name>
<evidence type="ECO:0000313" key="7">
    <source>
        <dbReference type="Proteomes" id="UP000663090"/>
    </source>
</evidence>
<accession>A0ABX7N552</accession>
<dbReference type="SUPFAM" id="SSF52540">
    <property type="entry name" value="P-loop containing nucleoside triphosphate hydrolases"/>
    <property type="match status" value="1"/>
</dbReference>
<dbReference type="Pfam" id="PF00004">
    <property type="entry name" value="AAA"/>
    <property type="match status" value="1"/>
</dbReference>
<dbReference type="SMART" id="SM00382">
    <property type="entry name" value="AAA"/>
    <property type="match status" value="1"/>
</dbReference>
<evidence type="ECO:0000259" key="5">
    <source>
        <dbReference type="SMART" id="SM00382"/>
    </source>
</evidence>
<evidence type="ECO:0000313" key="6">
    <source>
        <dbReference type="EMBL" id="QSQ13871.1"/>
    </source>
</evidence>
<keyword evidence="7" id="KW-1185">Reference proteome</keyword>
<dbReference type="InterPro" id="IPR027417">
    <property type="entry name" value="P-loop_NTPase"/>
</dbReference>
<organism evidence="6 7">
    <name type="scientific">Myxococcus landrumensis</name>
    <dbReference type="NCBI Taxonomy" id="2813577"/>
    <lineage>
        <taxon>Bacteria</taxon>
        <taxon>Pseudomonadati</taxon>
        <taxon>Myxococcota</taxon>
        <taxon>Myxococcia</taxon>
        <taxon>Myxococcales</taxon>
        <taxon>Cystobacterineae</taxon>
        <taxon>Myxococcaceae</taxon>
        <taxon>Myxococcus</taxon>
    </lineage>
</organism>
<evidence type="ECO:0000256" key="2">
    <source>
        <dbReference type="ARBA" id="ARBA00022741"/>
    </source>
</evidence>
<dbReference type="EMBL" id="CP071091">
    <property type="protein sequence ID" value="QSQ13871.1"/>
    <property type="molecule type" value="Genomic_DNA"/>
</dbReference>
<dbReference type="CDD" id="cd19481">
    <property type="entry name" value="RecA-like_protease"/>
    <property type="match status" value="1"/>
</dbReference>
<comment type="similarity">
    <text evidence="1">Belongs to the AAA ATPase family.</text>
</comment>
<reference evidence="6 7" key="1">
    <citation type="submission" date="2021-02" db="EMBL/GenBank/DDBJ databases">
        <title>De Novo genome assembly of isolated myxobacteria.</title>
        <authorList>
            <person name="Stevens D.C."/>
        </authorList>
    </citation>
    <scope>NUCLEOTIDE SEQUENCE [LARGE SCALE GENOMIC DNA]</scope>
    <source>
        <strain evidence="6 7">SCHIC003</strain>
    </source>
</reference>
<dbReference type="InterPro" id="IPR050221">
    <property type="entry name" value="26S_Proteasome_ATPase"/>
</dbReference>
<gene>
    <name evidence="6" type="ORF">JY572_37035</name>
</gene>
<proteinExistence type="inferred from homology"/>
<keyword evidence="3 6" id="KW-0067">ATP-binding</keyword>
<sequence>MADALTDNAKDLEREFEWFARFLDARLKSYFGPGAEPHQDPRDLPPPSLDGSRSPYASFIQQHQVPPQQRLILLLALLPHVRPQLLDVLWTRNEATQRGFTEFGGAHGANHGGFLPTGETAAFLLSGDDLTARFEATRLFEGDHFLARNNVLHLSPVAAGESQLGGVLTLSREYLHRFTTGLERKPTFNSDFPARLIQTELDWKDLVLPQSTLEQLEEVKSWVLHGRELLRDWGMGHKLRPGFTSLFYGPPGTGKTLSACLLGKHCGCDVYKVDLSMVVSKYIGETEKNLGRVFDLAEHKRWILFFDEADALFGKRTRVDDSHDRYANQEISFLLQRIEEFDGIVILASNFKANIDDAFVRRFQSVVQFPVPRPGERLRLWKEAFPGKAKLEARIDLARLAERFDVAGGTIMNVVRYSSLKALGRGGNTILLEDVEEGLRRELLKEGRSL</sequence>
<protein>
    <submittedName>
        <fullName evidence="6">ATP-binding protein</fullName>
    </submittedName>
</protein>
<dbReference type="InterPro" id="IPR003959">
    <property type="entry name" value="ATPase_AAA_core"/>
</dbReference>
<dbReference type="PANTHER" id="PTHR23073">
    <property type="entry name" value="26S PROTEASOME REGULATORY SUBUNIT"/>
    <property type="match status" value="1"/>
</dbReference>
<dbReference type="RefSeq" id="WP_206715672.1">
    <property type="nucleotide sequence ID" value="NZ_CP071091.1"/>
</dbReference>
<keyword evidence="2" id="KW-0547">Nucleotide-binding</keyword>
<dbReference type="GO" id="GO:0005524">
    <property type="term" value="F:ATP binding"/>
    <property type="evidence" value="ECO:0007669"/>
    <property type="project" value="UniProtKB-KW"/>
</dbReference>
<dbReference type="InterPro" id="IPR003593">
    <property type="entry name" value="AAA+_ATPase"/>
</dbReference>
<dbReference type="Proteomes" id="UP000663090">
    <property type="component" value="Chromosome"/>
</dbReference>
<dbReference type="Gene3D" id="3.40.50.300">
    <property type="entry name" value="P-loop containing nucleotide triphosphate hydrolases"/>
    <property type="match status" value="1"/>
</dbReference>
<evidence type="ECO:0000256" key="4">
    <source>
        <dbReference type="SAM" id="MobiDB-lite"/>
    </source>
</evidence>
<evidence type="ECO:0000256" key="3">
    <source>
        <dbReference type="ARBA" id="ARBA00022840"/>
    </source>
</evidence>
<feature type="domain" description="AAA+ ATPase" evidence="5">
    <location>
        <begin position="241"/>
        <end position="373"/>
    </location>
</feature>